<dbReference type="GO" id="GO:0006508">
    <property type="term" value="P:proteolysis"/>
    <property type="evidence" value="ECO:0007669"/>
    <property type="project" value="UniProtKB-KW"/>
</dbReference>
<evidence type="ECO:0000256" key="3">
    <source>
        <dbReference type="ARBA" id="ARBA00007931"/>
    </source>
</evidence>
<dbReference type="InterPro" id="IPR008915">
    <property type="entry name" value="Peptidase_M50"/>
</dbReference>
<evidence type="ECO:0000256" key="8">
    <source>
        <dbReference type="ARBA" id="ARBA00022989"/>
    </source>
</evidence>
<dbReference type="OrthoDB" id="9774391at2"/>
<evidence type="ECO:0000259" key="11">
    <source>
        <dbReference type="Pfam" id="PF02163"/>
    </source>
</evidence>
<evidence type="ECO:0000256" key="6">
    <source>
        <dbReference type="ARBA" id="ARBA00022801"/>
    </source>
</evidence>
<evidence type="ECO:0000313" key="13">
    <source>
        <dbReference type="Proteomes" id="UP000055590"/>
    </source>
</evidence>
<dbReference type="RefSeq" id="WP_050727118.1">
    <property type="nucleotide sequence ID" value="NZ_CP012332.1"/>
</dbReference>
<evidence type="ECO:0000313" key="12">
    <source>
        <dbReference type="EMBL" id="AKU93037.1"/>
    </source>
</evidence>
<protein>
    <recommendedName>
        <fullName evidence="11">Peptidase M50 domain-containing protein</fullName>
    </recommendedName>
</protein>
<feature type="transmembrane region" description="Helical" evidence="10">
    <location>
        <begin position="135"/>
        <end position="157"/>
    </location>
</feature>
<keyword evidence="4" id="KW-0645">Protease</keyword>
<feature type="transmembrane region" description="Helical" evidence="10">
    <location>
        <begin position="105"/>
        <end position="123"/>
    </location>
</feature>
<feature type="transmembrane region" description="Helical" evidence="10">
    <location>
        <begin position="312"/>
        <end position="330"/>
    </location>
</feature>
<name>A0A0K1PHQ1_9BACT</name>
<gene>
    <name evidence="12" type="ORF">AKJ08_3424</name>
</gene>
<feature type="transmembrane region" description="Helical" evidence="10">
    <location>
        <begin position="169"/>
        <end position="191"/>
    </location>
</feature>
<evidence type="ECO:0000256" key="2">
    <source>
        <dbReference type="ARBA" id="ARBA00004141"/>
    </source>
</evidence>
<evidence type="ECO:0000256" key="10">
    <source>
        <dbReference type="SAM" id="Phobius"/>
    </source>
</evidence>
<dbReference type="Pfam" id="PF02163">
    <property type="entry name" value="Peptidase_M50"/>
    <property type="match status" value="1"/>
</dbReference>
<evidence type="ECO:0000256" key="4">
    <source>
        <dbReference type="ARBA" id="ARBA00022670"/>
    </source>
</evidence>
<keyword evidence="7" id="KW-0809">Transit peptide</keyword>
<keyword evidence="8 10" id="KW-1133">Transmembrane helix</keyword>
<dbReference type="STRING" id="1391653.AKJ08_3424"/>
<feature type="transmembrane region" description="Helical" evidence="10">
    <location>
        <begin position="220"/>
        <end position="240"/>
    </location>
</feature>
<evidence type="ECO:0000256" key="1">
    <source>
        <dbReference type="ARBA" id="ARBA00001947"/>
    </source>
</evidence>
<evidence type="ECO:0000256" key="5">
    <source>
        <dbReference type="ARBA" id="ARBA00022692"/>
    </source>
</evidence>
<dbReference type="PANTHER" id="PTHR31412:SF0">
    <property type="entry name" value="ZINC METALLOPROTEASE EGY1, CHLOROPLASTIC-RELATED"/>
    <property type="match status" value="1"/>
</dbReference>
<organism evidence="12 13">
    <name type="scientific">Vulgatibacter incomptus</name>
    <dbReference type="NCBI Taxonomy" id="1391653"/>
    <lineage>
        <taxon>Bacteria</taxon>
        <taxon>Pseudomonadati</taxon>
        <taxon>Myxococcota</taxon>
        <taxon>Myxococcia</taxon>
        <taxon>Myxococcales</taxon>
        <taxon>Cystobacterineae</taxon>
        <taxon>Vulgatibacteraceae</taxon>
        <taxon>Vulgatibacter</taxon>
    </lineage>
</organism>
<keyword evidence="13" id="KW-1185">Reference proteome</keyword>
<feature type="transmembrane region" description="Helical" evidence="10">
    <location>
        <begin position="35"/>
        <end position="53"/>
    </location>
</feature>
<keyword evidence="5 10" id="KW-0812">Transmembrane</keyword>
<dbReference type="PANTHER" id="PTHR31412">
    <property type="entry name" value="ZINC METALLOPROTEASE EGY1"/>
    <property type="match status" value="1"/>
</dbReference>
<evidence type="ECO:0000256" key="9">
    <source>
        <dbReference type="ARBA" id="ARBA00023136"/>
    </source>
</evidence>
<dbReference type="GO" id="GO:0008233">
    <property type="term" value="F:peptidase activity"/>
    <property type="evidence" value="ECO:0007669"/>
    <property type="project" value="UniProtKB-KW"/>
</dbReference>
<feature type="domain" description="Peptidase M50" evidence="11">
    <location>
        <begin position="75"/>
        <end position="261"/>
    </location>
</feature>
<comment type="similarity">
    <text evidence="3">Belongs to the peptidase M50B family.</text>
</comment>
<dbReference type="KEGG" id="vin:AKJ08_3424"/>
<sequence>MSELPRPTAEVAPVSAEAGAPPAAASRRRFPTLNLLLFLATVGSTLVAGANYAAGYAEAEEPAGWGQLLASGVPFAASLLGILVAHEMGHFLTARKHRVDASWPYFIPVPIGIGTFGAVIRMRGRIPTRDALVDIGASGPLAGFVVALPLLVWGVSLSRIVDVPAEPNLLFGNLSAYSLVKGWISGVMPWAHDWPMEPQPLLYLLVKKAMVGLGPHQDLMIHPIAFAAVIGLFVTALNLVPLGQLDGGHVAYAVLGRKARAVGQLASVFLLALVVFSSAGWLLWLLLSRRFVGVGHPPVEQDHLPLSRGRKLVVAATVVVFLLTLTPVSMDLL</sequence>
<evidence type="ECO:0000256" key="7">
    <source>
        <dbReference type="ARBA" id="ARBA00022946"/>
    </source>
</evidence>
<feature type="transmembrane region" description="Helical" evidence="10">
    <location>
        <begin position="65"/>
        <end position="85"/>
    </location>
</feature>
<dbReference type="EMBL" id="CP012332">
    <property type="protein sequence ID" value="AKU93037.1"/>
    <property type="molecule type" value="Genomic_DNA"/>
</dbReference>
<dbReference type="InterPro" id="IPR044838">
    <property type="entry name" value="EGY1-like"/>
</dbReference>
<accession>A0A0K1PHQ1</accession>
<comment type="subcellular location">
    <subcellularLocation>
        <location evidence="2">Membrane</location>
        <topology evidence="2">Multi-pass membrane protein</topology>
    </subcellularLocation>
</comment>
<dbReference type="AlphaFoldDB" id="A0A0K1PHQ1"/>
<keyword evidence="9 10" id="KW-0472">Membrane</keyword>
<feature type="transmembrane region" description="Helical" evidence="10">
    <location>
        <begin position="261"/>
        <end position="287"/>
    </location>
</feature>
<keyword evidence="6" id="KW-0378">Hydrolase</keyword>
<dbReference type="CDD" id="cd06160">
    <property type="entry name" value="S2P-M50_like_2"/>
    <property type="match status" value="1"/>
</dbReference>
<proteinExistence type="inferred from homology"/>
<comment type="cofactor">
    <cofactor evidence="1">
        <name>Zn(2+)</name>
        <dbReference type="ChEBI" id="CHEBI:29105"/>
    </cofactor>
</comment>
<dbReference type="Proteomes" id="UP000055590">
    <property type="component" value="Chromosome"/>
</dbReference>
<dbReference type="GO" id="GO:0016020">
    <property type="term" value="C:membrane"/>
    <property type="evidence" value="ECO:0007669"/>
    <property type="project" value="UniProtKB-SubCell"/>
</dbReference>
<reference evidence="12 13" key="1">
    <citation type="submission" date="2015-08" db="EMBL/GenBank/DDBJ databases">
        <authorList>
            <person name="Babu N.S."/>
            <person name="Beckwith C.J."/>
            <person name="Beseler K.G."/>
            <person name="Brison A."/>
            <person name="Carone J.V."/>
            <person name="Caskin T.P."/>
            <person name="Diamond M."/>
            <person name="Durham M.E."/>
            <person name="Foxe J.M."/>
            <person name="Go M."/>
            <person name="Henderson B.A."/>
            <person name="Jones I.B."/>
            <person name="McGettigan J.A."/>
            <person name="Micheletti S.J."/>
            <person name="Nasrallah M.E."/>
            <person name="Ortiz D."/>
            <person name="Piller C.R."/>
            <person name="Privatt S.R."/>
            <person name="Schneider S.L."/>
            <person name="Sharp S."/>
            <person name="Smith T.C."/>
            <person name="Stanton J.D."/>
            <person name="Ullery H.E."/>
            <person name="Wilson R.J."/>
            <person name="Serrano M.G."/>
            <person name="Buck G."/>
            <person name="Lee V."/>
            <person name="Wang Y."/>
            <person name="Carvalho R."/>
            <person name="Voegtly L."/>
            <person name="Shi R."/>
            <person name="Duckworth R."/>
            <person name="Johnson A."/>
            <person name="Loviza R."/>
            <person name="Walstead R."/>
            <person name="Shah Z."/>
            <person name="Kiflezghi M."/>
            <person name="Wade K."/>
            <person name="Ball S.L."/>
            <person name="Bradley K.W."/>
            <person name="Asai D.J."/>
            <person name="Bowman C.A."/>
            <person name="Russell D.A."/>
            <person name="Pope W.H."/>
            <person name="Jacobs-Sera D."/>
            <person name="Hendrix R.W."/>
            <person name="Hatfull G.F."/>
        </authorList>
    </citation>
    <scope>NUCLEOTIDE SEQUENCE [LARGE SCALE GENOMIC DNA]</scope>
    <source>
        <strain evidence="12 13">DSM 27710</strain>
    </source>
</reference>